<dbReference type="InterPro" id="IPR013708">
    <property type="entry name" value="Shikimate_DH-bd_N"/>
</dbReference>
<evidence type="ECO:0000313" key="6">
    <source>
        <dbReference type="Proteomes" id="UP000063308"/>
    </source>
</evidence>
<dbReference type="InterPro" id="IPR036291">
    <property type="entry name" value="NAD(P)-bd_dom_sf"/>
</dbReference>
<keyword evidence="2" id="KW-0560">Oxidoreductase</keyword>
<accession>A0A0E4FXB0</accession>
<dbReference type="InterPro" id="IPR046346">
    <property type="entry name" value="Aminoacid_DH-like_N_sf"/>
</dbReference>
<evidence type="ECO:0000256" key="2">
    <source>
        <dbReference type="ARBA" id="ARBA00023002"/>
    </source>
</evidence>
<proteinExistence type="predicted"/>
<dbReference type="GO" id="GO:0009423">
    <property type="term" value="P:chorismate biosynthetic process"/>
    <property type="evidence" value="ECO:0007669"/>
    <property type="project" value="TreeGrafter"/>
</dbReference>
<dbReference type="SUPFAM" id="SSF53223">
    <property type="entry name" value="Aminoacid dehydrogenase-like, N-terminal domain"/>
    <property type="match status" value="1"/>
</dbReference>
<dbReference type="Pfam" id="PF08501">
    <property type="entry name" value="Shikimate_dh_N"/>
    <property type="match status" value="1"/>
</dbReference>
<dbReference type="GO" id="GO:0019632">
    <property type="term" value="P:shikimate metabolic process"/>
    <property type="evidence" value="ECO:0007669"/>
    <property type="project" value="TreeGrafter"/>
</dbReference>
<evidence type="ECO:0000256" key="3">
    <source>
        <dbReference type="ARBA" id="ARBA00023141"/>
    </source>
</evidence>
<dbReference type="GO" id="GO:0005829">
    <property type="term" value="C:cytosol"/>
    <property type="evidence" value="ECO:0007669"/>
    <property type="project" value="TreeGrafter"/>
</dbReference>
<organism evidence="5 6">
    <name type="scientific">Bradyrhizobium diazoefficiens</name>
    <dbReference type="NCBI Taxonomy" id="1355477"/>
    <lineage>
        <taxon>Bacteria</taxon>
        <taxon>Pseudomonadati</taxon>
        <taxon>Pseudomonadota</taxon>
        <taxon>Alphaproteobacteria</taxon>
        <taxon>Hyphomicrobiales</taxon>
        <taxon>Nitrobacteraceae</taxon>
        <taxon>Bradyrhizobium</taxon>
    </lineage>
</organism>
<dbReference type="FunFam" id="3.40.50.720:FF:000861">
    <property type="entry name" value="Shikimate dehydrogenase"/>
    <property type="match status" value="1"/>
</dbReference>
<keyword evidence="3" id="KW-0057">Aromatic amino acid biosynthesis</keyword>
<evidence type="ECO:0000259" key="4">
    <source>
        <dbReference type="Pfam" id="PF08501"/>
    </source>
</evidence>
<keyword evidence="3" id="KW-0028">Amino-acid biosynthesis</keyword>
<dbReference type="PANTHER" id="PTHR21089:SF1">
    <property type="entry name" value="BIFUNCTIONAL 3-DEHYDROQUINATE DEHYDRATASE_SHIKIMATE DEHYDROGENASE, CHLOROPLASTIC"/>
    <property type="match status" value="1"/>
</dbReference>
<feature type="domain" description="Shikimate dehydrogenase substrate binding N-terminal" evidence="4">
    <location>
        <begin position="17"/>
        <end position="99"/>
    </location>
</feature>
<dbReference type="InterPro" id="IPR022893">
    <property type="entry name" value="Shikimate_DH_fam"/>
</dbReference>
<dbReference type="GO" id="GO:0004764">
    <property type="term" value="F:shikimate 3-dehydrogenase (NADP+) activity"/>
    <property type="evidence" value="ECO:0007669"/>
    <property type="project" value="InterPro"/>
</dbReference>
<reference evidence="5 6" key="1">
    <citation type="submission" date="2014-11" db="EMBL/GenBank/DDBJ databases">
        <title>Symbiosis island explosion on the genome of extra-slow-growing strains of soybean bradyrhizobia with massive insertion sequences.</title>
        <authorList>
            <person name="Iida T."/>
            <person name="Minamisawa K."/>
        </authorList>
    </citation>
    <scope>NUCLEOTIDE SEQUENCE [LARGE SCALE GENOMIC DNA]</scope>
    <source>
        <strain evidence="5 6">NK6</strain>
    </source>
</reference>
<dbReference type="AlphaFoldDB" id="A0A0E4FXB0"/>
<evidence type="ECO:0000256" key="1">
    <source>
        <dbReference type="ARBA" id="ARBA00004871"/>
    </source>
</evidence>
<name>A0A0E4FXB0_9BRAD</name>
<comment type="pathway">
    <text evidence="1">Metabolic intermediate biosynthesis; chorismate biosynthesis; chorismate from D-erythrose 4-phosphate and phosphoenolpyruvate: step 4/7.</text>
</comment>
<gene>
    <name evidence="5" type="ORF">NK6_7973</name>
</gene>
<dbReference type="Proteomes" id="UP000063308">
    <property type="component" value="Chromosome"/>
</dbReference>
<dbReference type="Gene3D" id="3.40.50.720">
    <property type="entry name" value="NAD(P)-binding Rossmann-like Domain"/>
    <property type="match status" value="1"/>
</dbReference>
<dbReference type="EMBL" id="AP014685">
    <property type="protein sequence ID" value="BAR61124.1"/>
    <property type="molecule type" value="Genomic_DNA"/>
</dbReference>
<evidence type="ECO:0000313" key="5">
    <source>
        <dbReference type="EMBL" id="BAR61124.1"/>
    </source>
</evidence>
<dbReference type="SUPFAM" id="SSF51735">
    <property type="entry name" value="NAD(P)-binding Rossmann-fold domains"/>
    <property type="match status" value="1"/>
</dbReference>
<dbReference type="GO" id="GO:0050661">
    <property type="term" value="F:NADP binding"/>
    <property type="evidence" value="ECO:0007669"/>
    <property type="project" value="TreeGrafter"/>
</dbReference>
<dbReference type="PANTHER" id="PTHR21089">
    <property type="entry name" value="SHIKIMATE DEHYDROGENASE"/>
    <property type="match status" value="1"/>
</dbReference>
<dbReference type="Gene3D" id="3.40.50.10860">
    <property type="entry name" value="Leucine Dehydrogenase, chain A, domain 1"/>
    <property type="match status" value="1"/>
</dbReference>
<dbReference type="FunFam" id="3.40.50.10860:FF:000029">
    <property type="entry name" value="Shikimate dehydrogenase"/>
    <property type="match status" value="1"/>
</dbReference>
<protein>
    <submittedName>
        <fullName evidence="5">Putative shikimate 5-dehydrogenase</fullName>
    </submittedName>
</protein>
<sequence length="270" mass="27659">MSGMIPAPSGATRLHVIVGDPIAQVRSPAGVSAAFAARGHDGILVPVQVAPGDLPDFLSVAARLKNLDGIVVTIPHKFACYQACTSATDRAHFLRTVNLMRRRADGSWHGDMVDGLGFVGAARAKGIDPGGMRALLVGAGGAGSAIALALVEAGVGELAIHDSMAERRDALIGRLNGLGKAPVRTGTMDPAGFDFVANATPAGMKDGDPLPVDVARLAPAAYCGCVITRPEVSPFIAAARKIGCVTGTGTDMYQQHQSIMVDFLLGAEAG</sequence>
<dbReference type="GO" id="GO:0009073">
    <property type="term" value="P:aromatic amino acid family biosynthetic process"/>
    <property type="evidence" value="ECO:0007669"/>
    <property type="project" value="UniProtKB-KW"/>
</dbReference>